<proteinExistence type="predicted"/>
<comment type="caution">
    <text evidence="1">The sequence shown here is derived from an EMBL/GenBank/DDBJ whole genome shotgun (WGS) entry which is preliminary data.</text>
</comment>
<accession>A0A2V3VI87</accession>
<gene>
    <name evidence="1" type="ORF">DFR56_1217</name>
</gene>
<dbReference type="RefSeq" id="WP_110397281.1">
    <property type="nucleotide sequence ID" value="NZ_JBHUHB010000001.1"/>
</dbReference>
<evidence type="ECO:0000313" key="1">
    <source>
        <dbReference type="EMBL" id="PXW81513.1"/>
    </source>
</evidence>
<dbReference type="AlphaFoldDB" id="A0A2V3VI87"/>
<sequence length="434" mass="50161">MYKVGVVGPIRSVERILEVAKEFSGDLTFIPLTYNTAIETTEIIKTYEEKFDYFLFSGPIPYEIAKQSVKNTNKFFYIHLIEAGFYKALLQLIASTKSEINCLSIDILDKSNIVDVSLDQLTIPLKGMVVKEFDAHIHFYDLYEYHVQLYRENKIDGVLTCYPEVMKLLKRDNIPVEWISTTKLATKQVIELIEQRSQISYFKRTQIGVCMIDVDTKVYEGQSEQLSYDIQFATLKMNEELLTLSRDMNGSFIEVGDGKYMIFSSRGEILDNVNVLNQTITRLKKSWEREIIAGIGFGDSALKAELNARKAIYKTEVENKEIVVIDNLGEIVDIPMKDIHSLSTISDNVQLLNKLKDKNISIQAFERVRDIIHLKKWNQFTSNDLAFELNMSNRNAQRLLLSFKETDIVEQVGEEKIAKKGRPRLLYRMKEEFM</sequence>
<dbReference type="OrthoDB" id="4986073at2"/>
<evidence type="ECO:0000313" key="2">
    <source>
        <dbReference type="Proteomes" id="UP000247978"/>
    </source>
</evidence>
<name>A0A2V3VI87_9BACI</name>
<evidence type="ECO:0008006" key="3">
    <source>
        <dbReference type="Google" id="ProtNLM"/>
    </source>
</evidence>
<dbReference type="InterPro" id="IPR043128">
    <property type="entry name" value="Rev_trsase/Diguanyl_cyclase"/>
</dbReference>
<dbReference type="Proteomes" id="UP000247978">
    <property type="component" value="Unassembled WGS sequence"/>
</dbReference>
<reference evidence="1 2" key="1">
    <citation type="submission" date="2018-05" db="EMBL/GenBank/DDBJ databases">
        <title>Genomic Encyclopedia of Type Strains, Phase IV (KMG-IV): sequencing the most valuable type-strain genomes for metagenomic binning, comparative biology and taxonomic classification.</title>
        <authorList>
            <person name="Goeker M."/>
        </authorList>
    </citation>
    <scope>NUCLEOTIDE SEQUENCE [LARGE SCALE GENOMIC DNA]</scope>
    <source>
        <strain evidence="1 2">DSM 28556</strain>
    </source>
</reference>
<protein>
    <recommendedName>
        <fullName evidence="3">Transcriptional regulator</fullName>
    </recommendedName>
</protein>
<organism evidence="1 2">
    <name type="scientific">Pseudogracilibacillus auburnensis</name>
    <dbReference type="NCBI Taxonomy" id="1494959"/>
    <lineage>
        <taxon>Bacteria</taxon>
        <taxon>Bacillati</taxon>
        <taxon>Bacillota</taxon>
        <taxon>Bacilli</taxon>
        <taxon>Bacillales</taxon>
        <taxon>Bacillaceae</taxon>
        <taxon>Pseudogracilibacillus</taxon>
    </lineage>
</organism>
<keyword evidence="2" id="KW-1185">Reference proteome</keyword>
<dbReference type="Gene3D" id="3.30.70.270">
    <property type="match status" value="1"/>
</dbReference>
<dbReference type="EMBL" id="QJJQ01000021">
    <property type="protein sequence ID" value="PXW81513.1"/>
    <property type="molecule type" value="Genomic_DNA"/>
</dbReference>